<name>X1BTQ5_9ZZZZ</name>
<sequence length="63" mass="7079">MLFIGPFMFLINNNKTQLRLGGKNSTPGTDNDIKFSVSYSLPLVELFSQREFTVKDSHPMGKA</sequence>
<gene>
    <name evidence="1" type="ORF">S01H4_29983</name>
</gene>
<evidence type="ECO:0000313" key="1">
    <source>
        <dbReference type="EMBL" id="GAG84532.1"/>
    </source>
</evidence>
<accession>X1BTQ5</accession>
<dbReference type="EMBL" id="BART01015444">
    <property type="protein sequence ID" value="GAG84532.1"/>
    <property type="molecule type" value="Genomic_DNA"/>
</dbReference>
<protein>
    <submittedName>
        <fullName evidence="1">Uncharacterized protein</fullName>
    </submittedName>
</protein>
<proteinExistence type="predicted"/>
<reference evidence="1" key="1">
    <citation type="journal article" date="2014" name="Front. Microbiol.">
        <title>High frequency of phylogenetically diverse reductive dehalogenase-homologous genes in deep subseafloor sedimentary metagenomes.</title>
        <authorList>
            <person name="Kawai M."/>
            <person name="Futagami T."/>
            <person name="Toyoda A."/>
            <person name="Takaki Y."/>
            <person name="Nishi S."/>
            <person name="Hori S."/>
            <person name="Arai W."/>
            <person name="Tsubouchi T."/>
            <person name="Morono Y."/>
            <person name="Uchiyama I."/>
            <person name="Ito T."/>
            <person name="Fujiyama A."/>
            <person name="Inagaki F."/>
            <person name="Takami H."/>
        </authorList>
    </citation>
    <scope>NUCLEOTIDE SEQUENCE</scope>
    <source>
        <strain evidence="1">Expedition CK06-06</strain>
    </source>
</reference>
<organism evidence="1">
    <name type="scientific">marine sediment metagenome</name>
    <dbReference type="NCBI Taxonomy" id="412755"/>
    <lineage>
        <taxon>unclassified sequences</taxon>
        <taxon>metagenomes</taxon>
        <taxon>ecological metagenomes</taxon>
    </lineage>
</organism>
<comment type="caution">
    <text evidence="1">The sequence shown here is derived from an EMBL/GenBank/DDBJ whole genome shotgun (WGS) entry which is preliminary data.</text>
</comment>
<dbReference type="AlphaFoldDB" id="X1BTQ5"/>